<dbReference type="SUPFAM" id="SSF51735">
    <property type="entry name" value="NAD(P)-binding Rossmann-fold domains"/>
    <property type="match status" value="1"/>
</dbReference>
<dbReference type="Pfam" id="PF00107">
    <property type="entry name" value="ADH_zinc_N"/>
    <property type="match status" value="1"/>
</dbReference>
<organism evidence="6 7">
    <name type="scientific">Conexibacter arvalis</name>
    <dbReference type="NCBI Taxonomy" id="912552"/>
    <lineage>
        <taxon>Bacteria</taxon>
        <taxon>Bacillati</taxon>
        <taxon>Actinomycetota</taxon>
        <taxon>Thermoleophilia</taxon>
        <taxon>Solirubrobacterales</taxon>
        <taxon>Conexibacteraceae</taxon>
        <taxon>Conexibacter</taxon>
    </lineage>
</organism>
<dbReference type="SMART" id="SM00829">
    <property type="entry name" value="PKS_ER"/>
    <property type="match status" value="1"/>
</dbReference>
<accession>A0A840IEG7</accession>
<dbReference type="InterPro" id="IPR011032">
    <property type="entry name" value="GroES-like_sf"/>
</dbReference>
<dbReference type="CDD" id="cd08234">
    <property type="entry name" value="threonine_DH_like"/>
    <property type="match status" value="1"/>
</dbReference>
<comment type="similarity">
    <text evidence="4">Belongs to the zinc-containing alcohol dehydrogenase family.</text>
</comment>
<protein>
    <submittedName>
        <fullName evidence="6">NADPH2:quinone reductase</fullName>
        <ecNumber evidence="6">1.6.5.5</ecNumber>
    </submittedName>
</protein>
<dbReference type="Gene3D" id="3.90.180.10">
    <property type="entry name" value="Medium-chain alcohol dehydrogenases, catalytic domain"/>
    <property type="match status" value="1"/>
</dbReference>
<comment type="cofactor">
    <cofactor evidence="4">
        <name>Zn(2+)</name>
        <dbReference type="ChEBI" id="CHEBI:29105"/>
    </cofactor>
</comment>
<evidence type="ECO:0000313" key="6">
    <source>
        <dbReference type="EMBL" id="MBB4662408.1"/>
    </source>
</evidence>
<dbReference type="InterPro" id="IPR013149">
    <property type="entry name" value="ADH-like_C"/>
</dbReference>
<dbReference type="InterPro" id="IPR013154">
    <property type="entry name" value="ADH-like_N"/>
</dbReference>
<evidence type="ECO:0000313" key="7">
    <source>
        <dbReference type="Proteomes" id="UP000585272"/>
    </source>
</evidence>
<dbReference type="GO" id="GO:0003960">
    <property type="term" value="F:quinone reductase (NADPH) activity"/>
    <property type="evidence" value="ECO:0007669"/>
    <property type="project" value="UniProtKB-EC"/>
</dbReference>
<evidence type="ECO:0000256" key="3">
    <source>
        <dbReference type="ARBA" id="ARBA00023002"/>
    </source>
</evidence>
<dbReference type="EC" id="1.6.5.5" evidence="6"/>
<dbReference type="InterPro" id="IPR020843">
    <property type="entry name" value="ER"/>
</dbReference>
<keyword evidence="3 6" id="KW-0560">Oxidoreductase</keyword>
<dbReference type="Pfam" id="PF08240">
    <property type="entry name" value="ADH_N"/>
    <property type="match status" value="1"/>
</dbReference>
<proteinExistence type="inferred from homology"/>
<keyword evidence="7" id="KW-1185">Reference proteome</keyword>
<dbReference type="Gene3D" id="3.40.50.720">
    <property type="entry name" value="NAD(P)-binding Rossmann-like Domain"/>
    <property type="match status" value="1"/>
</dbReference>
<dbReference type="PANTHER" id="PTHR43401:SF5">
    <property type="entry name" value="ALCOHOL DEHYDROGENASE-RELATED"/>
    <property type="match status" value="1"/>
</dbReference>
<dbReference type="AlphaFoldDB" id="A0A840IEG7"/>
<sequence>MKAVVLAAPGQIEVRTLPDPAPARDQVVVRVHACGICGSDLQLVDGTLAGAAYPFVPGHELAGEVVAVGADVADLRVGDRVAADPSLPCGTCAPCRRGAVNLCRRFGVIGASVDGGFAEYVALPARNAYVLPEQVSYAAGALLEPFACVVHGFQRLAPPAGSAFLVVGAGAIGLMLLELALRTAPAEVVAVERHAERRAVAERLGARAHATVAEALATRPEGFDCVVDATGVPAAVEEAFDTVAPGGRLLLFGVARASDRVRLAPYRIYRDEITVLGSMSVGHAFAPALELVAGGAFELERLVTHTVGLEGFAEAVELLRRGEALKTHVIPSLVDGSGAASAR</sequence>
<dbReference type="SUPFAM" id="SSF50129">
    <property type="entry name" value="GroES-like"/>
    <property type="match status" value="1"/>
</dbReference>
<dbReference type="InterPro" id="IPR002328">
    <property type="entry name" value="ADH_Zn_CS"/>
</dbReference>
<dbReference type="PANTHER" id="PTHR43401">
    <property type="entry name" value="L-THREONINE 3-DEHYDROGENASE"/>
    <property type="match status" value="1"/>
</dbReference>
<comment type="caution">
    <text evidence="6">The sequence shown here is derived from an EMBL/GenBank/DDBJ whole genome shotgun (WGS) entry which is preliminary data.</text>
</comment>
<dbReference type="RefSeq" id="WP_183341579.1">
    <property type="nucleotide sequence ID" value="NZ_JACHNU010000002.1"/>
</dbReference>
<dbReference type="InterPro" id="IPR036291">
    <property type="entry name" value="NAD(P)-bd_dom_sf"/>
</dbReference>
<feature type="domain" description="Enoyl reductase (ER)" evidence="5">
    <location>
        <begin position="7"/>
        <end position="330"/>
    </location>
</feature>
<keyword evidence="1 4" id="KW-0479">Metal-binding</keyword>
<gene>
    <name evidence="6" type="ORF">BDZ31_001994</name>
</gene>
<evidence type="ECO:0000256" key="1">
    <source>
        <dbReference type="ARBA" id="ARBA00022723"/>
    </source>
</evidence>
<dbReference type="Proteomes" id="UP000585272">
    <property type="component" value="Unassembled WGS sequence"/>
</dbReference>
<evidence type="ECO:0000256" key="4">
    <source>
        <dbReference type="RuleBase" id="RU361277"/>
    </source>
</evidence>
<keyword evidence="2 4" id="KW-0862">Zinc</keyword>
<dbReference type="GO" id="GO:0008270">
    <property type="term" value="F:zinc ion binding"/>
    <property type="evidence" value="ECO:0007669"/>
    <property type="project" value="InterPro"/>
</dbReference>
<evidence type="ECO:0000256" key="2">
    <source>
        <dbReference type="ARBA" id="ARBA00022833"/>
    </source>
</evidence>
<dbReference type="PROSITE" id="PS00059">
    <property type="entry name" value="ADH_ZINC"/>
    <property type="match status" value="1"/>
</dbReference>
<name>A0A840IEG7_9ACTN</name>
<evidence type="ECO:0000259" key="5">
    <source>
        <dbReference type="SMART" id="SM00829"/>
    </source>
</evidence>
<reference evidence="6 7" key="1">
    <citation type="submission" date="2020-08" db="EMBL/GenBank/DDBJ databases">
        <title>Genomic Encyclopedia of Archaeal and Bacterial Type Strains, Phase II (KMG-II): from individual species to whole genera.</title>
        <authorList>
            <person name="Goeker M."/>
        </authorList>
    </citation>
    <scope>NUCLEOTIDE SEQUENCE [LARGE SCALE GENOMIC DNA]</scope>
    <source>
        <strain evidence="6 7">DSM 23288</strain>
    </source>
</reference>
<dbReference type="EMBL" id="JACHNU010000002">
    <property type="protein sequence ID" value="MBB4662408.1"/>
    <property type="molecule type" value="Genomic_DNA"/>
</dbReference>
<dbReference type="InterPro" id="IPR050129">
    <property type="entry name" value="Zn_alcohol_dh"/>
</dbReference>